<evidence type="ECO:0000256" key="2">
    <source>
        <dbReference type="ARBA" id="ARBA00022729"/>
    </source>
</evidence>
<keyword evidence="7" id="KW-1185">Reference proteome</keyword>
<dbReference type="EMBL" id="JBHSLU010000082">
    <property type="protein sequence ID" value="MFC5508174.1"/>
    <property type="molecule type" value="Genomic_DNA"/>
</dbReference>
<comment type="similarity">
    <text evidence="1">Belongs to the leucine-binding protein family.</text>
</comment>
<keyword evidence="3" id="KW-0029">Amino-acid transport</keyword>
<sequence length="401" mass="42747">MKLKTFLTTTAFAALMAAPALAQQISIKAGVLNDRSGLYADLSGEGSVIAARMAVEDFKAAEKGIKVEIVSADHQNKPDVGSTIARTWYDQDGVDLILDVPTSSVALAVNQITREKNKIHINSGAASSDLTGKACSPNTVHWTYDTYALAQGTGGAMVKAGGDSWYFLTADYAFGHALERDTAAIVTRNGGKVVGAVRTPFPGTDFSSFLLQAQASKAKVIGLANAGGDTINSIKQAGEFGITAGGQKLAGLLVFLTDVHSLGLATAQGLVLTESFYWNTNDQTRTWSDRFAKANGGKKPTMVQAGVYSGMLHYLKAVEAAKSKDSAAVMAKMKEMPTDDPLFGKGSVRADGRKMHDMYLFEVKKPGESKGPWDYYKQISVLPAEQAFRPLAESECPLVKK</sequence>
<dbReference type="InterPro" id="IPR028081">
    <property type="entry name" value="Leu-bd"/>
</dbReference>
<dbReference type="RefSeq" id="WP_066726480.1">
    <property type="nucleotide sequence ID" value="NZ_JBHSLU010000082.1"/>
</dbReference>
<feature type="chain" id="PRO_5045220739" evidence="4">
    <location>
        <begin position="23"/>
        <end position="401"/>
    </location>
</feature>
<evidence type="ECO:0000256" key="4">
    <source>
        <dbReference type="SAM" id="SignalP"/>
    </source>
</evidence>
<proteinExistence type="inferred from homology"/>
<evidence type="ECO:0000256" key="1">
    <source>
        <dbReference type="ARBA" id="ARBA00010062"/>
    </source>
</evidence>
<name>A0ABW0P8T2_9HYPH</name>
<feature type="signal peptide" evidence="4">
    <location>
        <begin position="1"/>
        <end position="22"/>
    </location>
</feature>
<accession>A0ABW0P8T2</accession>
<dbReference type="InterPro" id="IPR051010">
    <property type="entry name" value="BCAA_transport"/>
</dbReference>
<comment type="caution">
    <text evidence="6">The sequence shown here is derived from an EMBL/GenBank/DDBJ whole genome shotgun (WGS) entry which is preliminary data.</text>
</comment>
<protein>
    <submittedName>
        <fullName evidence="6">ABC transporter substrate-binding protein</fullName>
    </submittedName>
</protein>
<dbReference type="Pfam" id="PF13458">
    <property type="entry name" value="Peripla_BP_6"/>
    <property type="match status" value="1"/>
</dbReference>
<reference evidence="7" key="1">
    <citation type="journal article" date="2019" name="Int. J. Syst. Evol. Microbiol.">
        <title>The Global Catalogue of Microorganisms (GCM) 10K type strain sequencing project: providing services to taxonomists for standard genome sequencing and annotation.</title>
        <authorList>
            <consortium name="The Broad Institute Genomics Platform"/>
            <consortium name="The Broad Institute Genome Sequencing Center for Infectious Disease"/>
            <person name="Wu L."/>
            <person name="Ma J."/>
        </authorList>
    </citation>
    <scope>NUCLEOTIDE SEQUENCE [LARGE SCALE GENOMIC DNA]</scope>
    <source>
        <strain evidence="7">CCUG 43117</strain>
    </source>
</reference>
<evidence type="ECO:0000256" key="3">
    <source>
        <dbReference type="ARBA" id="ARBA00022970"/>
    </source>
</evidence>
<feature type="domain" description="Leucine-binding protein" evidence="5">
    <location>
        <begin position="26"/>
        <end position="365"/>
    </location>
</feature>
<organism evidence="6 7">
    <name type="scientific">Bosea massiliensis</name>
    <dbReference type="NCBI Taxonomy" id="151419"/>
    <lineage>
        <taxon>Bacteria</taxon>
        <taxon>Pseudomonadati</taxon>
        <taxon>Pseudomonadota</taxon>
        <taxon>Alphaproteobacteria</taxon>
        <taxon>Hyphomicrobiales</taxon>
        <taxon>Boseaceae</taxon>
        <taxon>Bosea</taxon>
    </lineage>
</organism>
<gene>
    <name evidence="6" type="ORF">ACFPN9_23310</name>
</gene>
<dbReference type="PANTHER" id="PTHR30483:SF6">
    <property type="entry name" value="PERIPLASMIC BINDING PROTEIN OF ABC TRANSPORTER FOR NATURAL AMINO ACIDS"/>
    <property type="match status" value="1"/>
</dbReference>
<dbReference type="Gene3D" id="3.40.50.2300">
    <property type="match status" value="2"/>
</dbReference>
<dbReference type="PANTHER" id="PTHR30483">
    <property type="entry name" value="LEUCINE-SPECIFIC-BINDING PROTEIN"/>
    <property type="match status" value="1"/>
</dbReference>
<evidence type="ECO:0000313" key="7">
    <source>
        <dbReference type="Proteomes" id="UP001596060"/>
    </source>
</evidence>
<dbReference type="InterPro" id="IPR028082">
    <property type="entry name" value="Peripla_BP_I"/>
</dbReference>
<dbReference type="CDD" id="cd06327">
    <property type="entry name" value="PBP1_SBP-like"/>
    <property type="match status" value="1"/>
</dbReference>
<dbReference type="Proteomes" id="UP001596060">
    <property type="component" value="Unassembled WGS sequence"/>
</dbReference>
<evidence type="ECO:0000313" key="6">
    <source>
        <dbReference type="EMBL" id="MFC5508174.1"/>
    </source>
</evidence>
<keyword evidence="3" id="KW-0813">Transport</keyword>
<keyword evidence="2 4" id="KW-0732">Signal</keyword>
<dbReference type="SUPFAM" id="SSF53822">
    <property type="entry name" value="Periplasmic binding protein-like I"/>
    <property type="match status" value="1"/>
</dbReference>
<evidence type="ECO:0000259" key="5">
    <source>
        <dbReference type="Pfam" id="PF13458"/>
    </source>
</evidence>